<dbReference type="PANTHER" id="PTHR10871">
    <property type="entry name" value="30S RIBOSOMAL PROTEIN S13/40S RIBOSOMAL PROTEIN S18"/>
    <property type="match status" value="1"/>
</dbReference>
<dbReference type="PROSITE" id="PS00646">
    <property type="entry name" value="RIBOSOMAL_S13_1"/>
    <property type="match status" value="1"/>
</dbReference>
<dbReference type="GO" id="GO:0006412">
    <property type="term" value="P:translation"/>
    <property type="evidence" value="ECO:0007669"/>
    <property type="project" value="InterPro"/>
</dbReference>
<dbReference type="InterPro" id="IPR018269">
    <property type="entry name" value="Ribosomal_uS13_CS"/>
</dbReference>
<accession>A0A381SCA3</accession>
<keyword evidence="3" id="KW-0687">Ribonucleoprotein</keyword>
<evidence type="ECO:0008006" key="6">
    <source>
        <dbReference type="Google" id="ProtNLM"/>
    </source>
</evidence>
<proteinExistence type="inferred from homology"/>
<name>A0A381SCA3_9ZZZZ</name>
<dbReference type="SUPFAM" id="SSF46946">
    <property type="entry name" value="S13-like H2TH domain"/>
    <property type="match status" value="1"/>
</dbReference>
<dbReference type="Gene3D" id="4.10.910.10">
    <property type="entry name" value="30s ribosomal protein s13, domain 2"/>
    <property type="match status" value="1"/>
</dbReference>
<dbReference type="GO" id="GO:0003735">
    <property type="term" value="F:structural constituent of ribosome"/>
    <property type="evidence" value="ECO:0007669"/>
    <property type="project" value="InterPro"/>
</dbReference>
<dbReference type="NCBIfam" id="NF003140">
    <property type="entry name" value="PRK04053.1"/>
    <property type="match status" value="1"/>
</dbReference>
<dbReference type="InterPro" id="IPR010979">
    <property type="entry name" value="Ribosomal_uS13-like_H2TH"/>
</dbReference>
<dbReference type="GO" id="GO:0005829">
    <property type="term" value="C:cytosol"/>
    <property type="evidence" value="ECO:0007669"/>
    <property type="project" value="TreeGrafter"/>
</dbReference>
<evidence type="ECO:0000313" key="5">
    <source>
        <dbReference type="EMBL" id="SVA00931.1"/>
    </source>
</evidence>
<comment type="similarity">
    <text evidence="1">Belongs to the universal ribosomal protein uS13 family.</text>
</comment>
<dbReference type="InterPro" id="IPR027437">
    <property type="entry name" value="Rbsml_uS13_C"/>
</dbReference>
<dbReference type="PANTHER" id="PTHR10871:SF3">
    <property type="entry name" value="SMALL RIBOSOMAL SUBUNIT PROTEIN US13"/>
    <property type="match status" value="1"/>
</dbReference>
<protein>
    <recommendedName>
        <fullName evidence="6">30S ribosomal protein S13</fullName>
    </recommendedName>
</protein>
<feature type="compositionally biased region" description="Basic residues" evidence="4">
    <location>
        <begin position="124"/>
        <end position="141"/>
    </location>
</feature>
<dbReference type="PIRSF" id="PIRSF002134">
    <property type="entry name" value="Ribosomal_S13"/>
    <property type="match status" value="1"/>
</dbReference>
<evidence type="ECO:0000256" key="2">
    <source>
        <dbReference type="ARBA" id="ARBA00022980"/>
    </source>
</evidence>
<reference evidence="5" key="1">
    <citation type="submission" date="2018-05" db="EMBL/GenBank/DDBJ databases">
        <authorList>
            <person name="Lanie J.A."/>
            <person name="Ng W.-L."/>
            <person name="Kazmierczak K.M."/>
            <person name="Andrzejewski T.M."/>
            <person name="Davidsen T.M."/>
            <person name="Wayne K.J."/>
            <person name="Tettelin H."/>
            <person name="Glass J.I."/>
            <person name="Rusch D."/>
            <person name="Podicherti R."/>
            <person name="Tsui H.-C.T."/>
            <person name="Winkler M.E."/>
        </authorList>
    </citation>
    <scope>NUCLEOTIDE SEQUENCE</scope>
</reference>
<dbReference type="HAMAP" id="MF_01315">
    <property type="entry name" value="Ribosomal_uS13"/>
    <property type="match status" value="1"/>
</dbReference>
<evidence type="ECO:0000256" key="1">
    <source>
        <dbReference type="ARBA" id="ARBA00008080"/>
    </source>
</evidence>
<evidence type="ECO:0000256" key="4">
    <source>
        <dbReference type="SAM" id="MobiDB-lite"/>
    </source>
</evidence>
<dbReference type="Pfam" id="PF00416">
    <property type="entry name" value="Ribosomal_S13"/>
    <property type="match status" value="1"/>
</dbReference>
<feature type="region of interest" description="Disordered" evidence="4">
    <location>
        <begin position="124"/>
        <end position="159"/>
    </location>
</feature>
<dbReference type="EMBL" id="UINC01002852">
    <property type="protein sequence ID" value="SVA00931.1"/>
    <property type="molecule type" value="Genomic_DNA"/>
</dbReference>
<organism evidence="5">
    <name type="scientific">marine metagenome</name>
    <dbReference type="NCBI Taxonomy" id="408172"/>
    <lineage>
        <taxon>unclassified sequences</taxon>
        <taxon>metagenomes</taxon>
        <taxon>ecological metagenomes</taxon>
    </lineage>
</organism>
<dbReference type="Gene3D" id="1.10.8.50">
    <property type="match status" value="1"/>
</dbReference>
<dbReference type="InterPro" id="IPR001892">
    <property type="entry name" value="Ribosomal_uS13"/>
</dbReference>
<evidence type="ECO:0000256" key="3">
    <source>
        <dbReference type="ARBA" id="ARBA00023274"/>
    </source>
</evidence>
<dbReference type="AlphaFoldDB" id="A0A381SCA3"/>
<gene>
    <name evidence="5" type="ORF">METZ01_LOCUS53785</name>
</gene>
<sequence>MPEDAELGDDFAYILRMADSDIDGLKPIAIGLTSIKGVGMRTSQQICRLAGINGKSLGGHLSEEDQDSLRSAIDDYATTVPWWLVNRQRDLGTNEDAHIVAMEVKMTRDDDISRMAGIKAYRGMRHRSGHKVRGQRLRSNGRKGSSLGVEKKKIVEKKK</sequence>
<dbReference type="PROSITE" id="PS50159">
    <property type="entry name" value="RIBOSOMAL_S13_2"/>
    <property type="match status" value="1"/>
</dbReference>
<dbReference type="GO" id="GO:0003723">
    <property type="term" value="F:RNA binding"/>
    <property type="evidence" value="ECO:0007669"/>
    <property type="project" value="InterPro"/>
</dbReference>
<dbReference type="GO" id="GO:0015935">
    <property type="term" value="C:small ribosomal subunit"/>
    <property type="evidence" value="ECO:0007669"/>
    <property type="project" value="TreeGrafter"/>
</dbReference>
<keyword evidence="2" id="KW-0689">Ribosomal protein</keyword>